<reference evidence="2" key="1">
    <citation type="submission" date="2021-09" db="EMBL/GenBank/DDBJ databases">
        <title>A high-quality genome of the endoparasitic fungus Hirsutella rhossiliensis with a comparison of Hirsutella genomes reveals transposable elements contributing to genome size variation.</title>
        <authorList>
            <person name="Lin R."/>
            <person name="Jiao Y."/>
            <person name="Sun X."/>
            <person name="Ling J."/>
            <person name="Xie B."/>
            <person name="Cheng X."/>
        </authorList>
    </citation>
    <scope>NUCLEOTIDE SEQUENCE</scope>
    <source>
        <strain evidence="2">HR02</strain>
    </source>
</reference>
<dbReference type="Proteomes" id="UP000824596">
    <property type="component" value="Unassembled WGS sequence"/>
</dbReference>
<keyword evidence="3" id="KW-1185">Reference proteome</keyword>
<evidence type="ECO:0008006" key="4">
    <source>
        <dbReference type="Google" id="ProtNLM"/>
    </source>
</evidence>
<gene>
    <name evidence="2" type="ORF">HRG_11257</name>
</gene>
<sequence>MKILDYVSPRALKEWESNMEAELDGDRKKLAHEKHAGGEASTSHRTRLEGFDGLSNDEGGIPSMQIAREARWYMADDFEVDVVDDGKQSALESEWGTWGLGAIAHAWVVKRLENMAVYDVEGRGLVRYLQMRWEGNWPPDRNPTWESEENIPSKMRSLANKVTDDTLGSNHGEDGADDDVRDAGVTSAFGQEGDDEGEPFIIEEEQVRPAKAARAMNGLLTPALGSRQRRSHLAFQWDLLFSTPTVIRAVSSLLMGARFL</sequence>
<comment type="caution">
    <text evidence="2">The sequence shown here is derived from an EMBL/GenBank/DDBJ whole genome shotgun (WGS) entry which is preliminary data.</text>
</comment>
<dbReference type="AlphaFoldDB" id="A0A9P8SCN8"/>
<proteinExistence type="predicted"/>
<dbReference type="GeneID" id="68360385"/>
<evidence type="ECO:0000313" key="3">
    <source>
        <dbReference type="Proteomes" id="UP000824596"/>
    </source>
</evidence>
<dbReference type="OrthoDB" id="3543857at2759"/>
<dbReference type="RefSeq" id="XP_044715280.1">
    <property type="nucleotide sequence ID" value="XM_044869727.1"/>
</dbReference>
<dbReference type="EMBL" id="JAIZPD010000019">
    <property type="protein sequence ID" value="KAH0957766.1"/>
    <property type="molecule type" value="Genomic_DNA"/>
</dbReference>
<feature type="region of interest" description="Disordered" evidence="1">
    <location>
        <begin position="32"/>
        <end position="56"/>
    </location>
</feature>
<protein>
    <recommendedName>
        <fullName evidence="4">Chromo domain-containing protein</fullName>
    </recommendedName>
</protein>
<accession>A0A9P8SCN8</accession>
<evidence type="ECO:0000313" key="2">
    <source>
        <dbReference type="EMBL" id="KAH0957766.1"/>
    </source>
</evidence>
<name>A0A9P8SCN8_9HYPO</name>
<evidence type="ECO:0000256" key="1">
    <source>
        <dbReference type="SAM" id="MobiDB-lite"/>
    </source>
</evidence>
<organism evidence="2 3">
    <name type="scientific">Hirsutella rhossiliensis</name>
    <dbReference type="NCBI Taxonomy" id="111463"/>
    <lineage>
        <taxon>Eukaryota</taxon>
        <taxon>Fungi</taxon>
        <taxon>Dikarya</taxon>
        <taxon>Ascomycota</taxon>
        <taxon>Pezizomycotina</taxon>
        <taxon>Sordariomycetes</taxon>
        <taxon>Hypocreomycetidae</taxon>
        <taxon>Hypocreales</taxon>
        <taxon>Ophiocordycipitaceae</taxon>
        <taxon>Hirsutella</taxon>
    </lineage>
</organism>
<feature type="region of interest" description="Disordered" evidence="1">
    <location>
        <begin position="163"/>
        <end position="198"/>
    </location>
</feature>